<name>A0A820CEA7_9BILA</name>
<dbReference type="PROSITE" id="PS50181">
    <property type="entry name" value="FBOX"/>
    <property type="match status" value="1"/>
</dbReference>
<sequence length="396" mass="47590">MKNLLVQLDDLPYEILTYIFKKLYNHEVLYSLMGVNQRINRIAHDRIFTRHLHLLEYCRIDDSSLPLSDLILNRFCSRILPEIGHEIETLYLEGTSIERVLHATNYPNLNNLGLCDIDDKLAMSFFSESVVSLLRRMINLEVLDLNITVQCYEKFIDGDILKKDIMIHMAQLYKFTFNIYSTINHRYQTNFALNESIEKTFKYFSNNQIITCIDHFQRYSRCHIYSYPYQWKIYDHITNNFRDGLFTSVTQVLLRDEHPFEHEFFLRISKSFPFMKQLTIMNWEAQQIKSNNDDKILSIIEYPNLTRLNLTFTHDDYVQLFLFNMKMSLPNNLHLRVDYESLERVTYCFTRYMTENNSTKFAALYFDPGDQIDEYHIKNYFPYACIHRTFRFILSK</sequence>
<dbReference type="Proteomes" id="UP000663874">
    <property type="component" value="Unassembled WGS sequence"/>
</dbReference>
<protein>
    <recommendedName>
        <fullName evidence="1">F-box domain-containing protein</fullName>
    </recommendedName>
</protein>
<evidence type="ECO:0000313" key="2">
    <source>
        <dbReference type="EMBL" id="CAF4205869.1"/>
    </source>
</evidence>
<organism evidence="2 3">
    <name type="scientific">Rotaria sordida</name>
    <dbReference type="NCBI Taxonomy" id="392033"/>
    <lineage>
        <taxon>Eukaryota</taxon>
        <taxon>Metazoa</taxon>
        <taxon>Spiralia</taxon>
        <taxon>Gnathifera</taxon>
        <taxon>Rotifera</taxon>
        <taxon>Eurotatoria</taxon>
        <taxon>Bdelloidea</taxon>
        <taxon>Philodinida</taxon>
        <taxon>Philodinidae</taxon>
        <taxon>Rotaria</taxon>
    </lineage>
</organism>
<evidence type="ECO:0000259" key="1">
    <source>
        <dbReference type="PROSITE" id="PS50181"/>
    </source>
</evidence>
<proteinExistence type="predicted"/>
<dbReference type="Pfam" id="PF12937">
    <property type="entry name" value="F-box-like"/>
    <property type="match status" value="1"/>
</dbReference>
<reference evidence="2" key="1">
    <citation type="submission" date="2021-02" db="EMBL/GenBank/DDBJ databases">
        <authorList>
            <person name="Nowell W R."/>
        </authorList>
    </citation>
    <scope>NUCLEOTIDE SEQUENCE</scope>
</reference>
<accession>A0A820CEA7</accession>
<comment type="caution">
    <text evidence="2">The sequence shown here is derived from an EMBL/GenBank/DDBJ whole genome shotgun (WGS) entry which is preliminary data.</text>
</comment>
<dbReference type="SUPFAM" id="SSF81383">
    <property type="entry name" value="F-box domain"/>
    <property type="match status" value="1"/>
</dbReference>
<dbReference type="InterPro" id="IPR032675">
    <property type="entry name" value="LRR_dom_sf"/>
</dbReference>
<evidence type="ECO:0000313" key="3">
    <source>
        <dbReference type="Proteomes" id="UP000663874"/>
    </source>
</evidence>
<gene>
    <name evidence="2" type="ORF">FNK824_LOCUS36501</name>
</gene>
<dbReference type="InterPro" id="IPR036047">
    <property type="entry name" value="F-box-like_dom_sf"/>
</dbReference>
<dbReference type="EMBL" id="CAJOBE010016958">
    <property type="protein sequence ID" value="CAF4205869.1"/>
    <property type="molecule type" value="Genomic_DNA"/>
</dbReference>
<dbReference type="Gene3D" id="3.80.10.10">
    <property type="entry name" value="Ribonuclease Inhibitor"/>
    <property type="match status" value="1"/>
</dbReference>
<dbReference type="AlphaFoldDB" id="A0A820CEA7"/>
<dbReference type="InterPro" id="IPR001810">
    <property type="entry name" value="F-box_dom"/>
</dbReference>
<feature type="domain" description="F-box" evidence="1">
    <location>
        <begin position="5"/>
        <end position="51"/>
    </location>
</feature>